<proteinExistence type="predicted"/>
<gene>
    <name evidence="2" type="ORF">GCM10023332_07380</name>
</gene>
<evidence type="ECO:0000313" key="3">
    <source>
        <dbReference type="Proteomes" id="UP001501323"/>
    </source>
</evidence>
<keyword evidence="1" id="KW-0812">Transmembrane</keyword>
<sequence length="39" mass="4118">MTDADARARRRGAVRTALVVGAIAVAIYIGFILLGVFGR</sequence>
<protein>
    <submittedName>
        <fullName evidence="2">Uncharacterized protein</fullName>
    </submittedName>
</protein>
<keyword evidence="3" id="KW-1185">Reference proteome</keyword>
<organism evidence="2 3">
    <name type="scientific">Luteimonas vadosa</name>
    <dbReference type="NCBI Taxonomy" id="1165507"/>
    <lineage>
        <taxon>Bacteria</taxon>
        <taxon>Pseudomonadati</taxon>
        <taxon>Pseudomonadota</taxon>
        <taxon>Gammaproteobacteria</taxon>
        <taxon>Lysobacterales</taxon>
        <taxon>Lysobacteraceae</taxon>
        <taxon>Luteimonas</taxon>
    </lineage>
</organism>
<keyword evidence="1" id="KW-0472">Membrane</keyword>
<name>A0ABP9DW56_9GAMM</name>
<dbReference type="EMBL" id="BAABJY010000001">
    <property type="protein sequence ID" value="GAA4858113.1"/>
    <property type="molecule type" value="Genomic_DNA"/>
</dbReference>
<evidence type="ECO:0000256" key="1">
    <source>
        <dbReference type="SAM" id="Phobius"/>
    </source>
</evidence>
<dbReference type="Proteomes" id="UP001501323">
    <property type="component" value="Unassembled WGS sequence"/>
</dbReference>
<accession>A0ABP9DW56</accession>
<feature type="transmembrane region" description="Helical" evidence="1">
    <location>
        <begin position="12"/>
        <end position="37"/>
    </location>
</feature>
<evidence type="ECO:0000313" key="2">
    <source>
        <dbReference type="EMBL" id="GAA4858113.1"/>
    </source>
</evidence>
<keyword evidence="1" id="KW-1133">Transmembrane helix</keyword>
<reference evidence="3" key="1">
    <citation type="journal article" date="2019" name="Int. J. Syst. Evol. Microbiol.">
        <title>The Global Catalogue of Microorganisms (GCM) 10K type strain sequencing project: providing services to taxonomists for standard genome sequencing and annotation.</title>
        <authorList>
            <consortium name="The Broad Institute Genomics Platform"/>
            <consortium name="The Broad Institute Genome Sequencing Center for Infectious Disease"/>
            <person name="Wu L."/>
            <person name="Ma J."/>
        </authorList>
    </citation>
    <scope>NUCLEOTIDE SEQUENCE [LARGE SCALE GENOMIC DNA]</scope>
    <source>
        <strain evidence="3">JCM 18392</strain>
    </source>
</reference>
<comment type="caution">
    <text evidence="2">The sequence shown here is derived from an EMBL/GenBank/DDBJ whole genome shotgun (WGS) entry which is preliminary data.</text>
</comment>